<dbReference type="EMBL" id="JACHJW010000001">
    <property type="protein sequence ID" value="MBB4961901.1"/>
    <property type="molecule type" value="Genomic_DNA"/>
</dbReference>
<comment type="caution">
    <text evidence="2">The sequence shown here is derived from an EMBL/GenBank/DDBJ whole genome shotgun (WGS) entry which is preliminary data.</text>
</comment>
<dbReference type="Pfam" id="PF20058">
    <property type="entry name" value="DUF6457"/>
    <property type="match status" value="1"/>
</dbReference>
<dbReference type="InterPro" id="IPR045598">
    <property type="entry name" value="DUF6457"/>
</dbReference>
<sequence>MDTQAPLWEWLVAAATALDTPELSEHDIATLLDLVREVAHGVCRPAGPLAAYLIGVAVGRGADPRVAAAIIGGLVTEEQSVAAPTAASVTTLRSSTSRLVPPPAA</sequence>
<dbReference type="RefSeq" id="WP_184537748.1">
    <property type="nucleotide sequence ID" value="NZ_JACHJW010000001.1"/>
</dbReference>
<feature type="domain" description="DUF6457" evidence="1">
    <location>
        <begin position="4"/>
        <end position="72"/>
    </location>
</feature>
<dbReference type="AlphaFoldDB" id="A0A7W7SWL4"/>
<evidence type="ECO:0000313" key="3">
    <source>
        <dbReference type="Proteomes" id="UP000578819"/>
    </source>
</evidence>
<organism evidence="2 3">
    <name type="scientific">Micromonospora polyrhachis</name>
    <dbReference type="NCBI Taxonomy" id="1282883"/>
    <lineage>
        <taxon>Bacteria</taxon>
        <taxon>Bacillati</taxon>
        <taxon>Actinomycetota</taxon>
        <taxon>Actinomycetes</taxon>
        <taxon>Micromonosporales</taxon>
        <taxon>Micromonosporaceae</taxon>
        <taxon>Micromonospora</taxon>
    </lineage>
</organism>
<reference evidence="2 3" key="1">
    <citation type="submission" date="2020-08" db="EMBL/GenBank/DDBJ databases">
        <title>Sequencing the genomes of 1000 actinobacteria strains.</title>
        <authorList>
            <person name="Klenk H.-P."/>
        </authorList>
    </citation>
    <scope>NUCLEOTIDE SEQUENCE [LARGE SCALE GENOMIC DNA]</scope>
    <source>
        <strain evidence="2 3">DSM 45886</strain>
    </source>
</reference>
<evidence type="ECO:0000313" key="2">
    <source>
        <dbReference type="EMBL" id="MBB4961901.1"/>
    </source>
</evidence>
<dbReference type="Proteomes" id="UP000578819">
    <property type="component" value="Unassembled WGS sequence"/>
</dbReference>
<evidence type="ECO:0000259" key="1">
    <source>
        <dbReference type="Pfam" id="PF20058"/>
    </source>
</evidence>
<accession>A0A7W7SWL4</accession>
<gene>
    <name evidence="2" type="ORF">FHR38_005634</name>
</gene>
<keyword evidence="3" id="KW-1185">Reference proteome</keyword>
<protein>
    <recommendedName>
        <fullName evidence="1">DUF6457 domain-containing protein</fullName>
    </recommendedName>
</protein>
<name>A0A7W7SWL4_9ACTN</name>
<proteinExistence type="predicted"/>